<keyword evidence="7" id="KW-0804">Transcription</keyword>
<dbReference type="PANTHER" id="PTHR15065:SF4">
    <property type="entry name" value="LD18634P"/>
    <property type="match status" value="1"/>
</dbReference>
<dbReference type="GO" id="GO:0030182">
    <property type="term" value="P:neuron differentiation"/>
    <property type="evidence" value="ECO:0007669"/>
    <property type="project" value="TreeGrafter"/>
</dbReference>
<evidence type="ECO:0000256" key="4">
    <source>
        <dbReference type="ARBA" id="ARBA00022771"/>
    </source>
</evidence>
<keyword evidence="5" id="KW-0862">Zinc</keyword>
<evidence type="ECO:0000313" key="11">
    <source>
        <dbReference type="Proteomes" id="UP000015102"/>
    </source>
</evidence>
<accession>T1GPJ5</accession>
<evidence type="ECO:0000256" key="7">
    <source>
        <dbReference type="ARBA" id="ARBA00023163"/>
    </source>
</evidence>
<feature type="region of interest" description="Disordered" evidence="9">
    <location>
        <begin position="113"/>
        <end position="150"/>
    </location>
</feature>
<dbReference type="AlphaFoldDB" id="T1GPJ5"/>
<dbReference type="HOGENOM" id="CLU_1143688_0_0_1"/>
<keyword evidence="2" id="KW-0479">Metal-binding</keyword>
<dbReference type="GO" id="GO:0005634">
    <property type="term" value="C:nucleus"/>
    <property type="evidence" value="ECO:0007669"/>
    <property type="project" value="UniProtKB-SubCell"/>
</dbReference>
<dbReference type="EMBL" id="CAQQ02151339">
    <property type="status" value="NOT_ANNOTATED_CDS"/>
    <property type="molecule type" value="Genomic_DNA"/>
</dbReference>
<keyword evidence="11" id="KW-1185">Reference proteome</keyword>
<keyword evidence="8" id="KW-0539">Nucleus</keyword>
<name>T1GPJ5_MEGSC</name>
<keyword evidence="4" id="KW-0863">Zinc-finger</keyword>
<sequence length="243" mass="27220">MATLHQRMSTMGGFGLLTTITQLPPKYRNKYYSMQMVTKETTATGTPLDLTVVKQQETTSTTMTPPPSPLKRKYCDDSGSEGSEICENEVQQPPVKIVKAEVKVEVVPITPEKPIKVHSPPKTAKNHPPTPKANKNKATRKLKFDEDTSSPVSGTIIRPLEEINDQEYSNGDIDPKYNIVEVTEEAKAELAAIKNVIGDYTCKLCRITFDDAFELARHRCACIVLLEYRCPECGKHVFLRHIE</sequence>
<comment type="subcellular location">
    <subcellularLocation>
        <location evidence="1">Nucleus</location>
    </subcellularLocation>
</comment>
<dbReference type="InterPro" id="IPR042972">
    <property type="entry name" value="INSM1/2"/>
</dbReference>
<dbReference type="GO" id="GO:0001227">
    <property type="term" value="F:DNA-binding transcription repressor activity, RNA polymerase II-specific"/>
    <property type="evidence" value="ECO:0007669"/>
    <property type="project" value="TreeGrafter"/>
</dbReference>
<organism evidence="10 11">
    <name type="scientific">Megaselia scalaris</name>
    <name type="common">Humpbacked fly</name>
    <name type="synonym">Phora scalaris</name>
    <dbReference type="NCBI Taxonomy" id="36166"/>
    <lineage>
        <taxon>Eukaryota</taxon>
        <taxon>Metazoa</taxon>
        <taxon>Ecdysozoa</taxon>
        <taxon>Arthropoda</taxon>
        <taxon>Hexapoda</taxon>
        <taxon>Insecta</taxon>
        <taxon>Pterygota</taxon>
        <taxon>Neoptera</taxon>
        <taxon>Endopterygota</taxon>
        <taxon>Diptera</taxon>
        <taxon>Brachycera</taxon>
        <taxon>Muscomorpha</taxon>
        <taxon>Platypezoidea</taxon>
        <taxon>Phoridae</taxon>
        <taxon>Megaseliini</taxon>
        <taxon>Megaselia</taxon>
    </lineage>
</organism>
<dbReference type="EMBL" id="CAQQ02151336">
    <property type="status" value="NOT_ANNOTATED_CDS"/>
    <property type="molecule type" value="Genomic_DNA"/>
</dbReference>
<evidence type="ECO:0000256" key="8">
    <source>
        <dbReference type="ARBA" id="ARBA00023242"/>
    </source>
</evidence>
<evidence type="ECO:0000313" key="10">
    <source>
        <dbReference type="EnsemblMetazoa" id="MESCA005528-PA"/>
    </source>
</evidence>
<dbReference type="Proteomes" id="UP000015102">
    <property type="component" value="Unassembled WGS sequence"/>
</dbReference>
<evidence type="ECO:0000256" key="1">
    <source>
        <dbReference type="ARBA" id="ARBA00004123"/>
    </source>
</evidence>
<evidence type="ECO:0000256" key="9">
    <source>
        <dbReference type="SAM" id="MobiDB-lite"/>
    </source>
</evidence>
<reference evidence="11" key="1">
    <citation type="submission" date="2013-02" db="EMBL/GenBank/DDBJ databases">
        <authorList>
            <person name="Hughes D."/>
        </authorList>
    </citation>
    <scope>NUCLEOTIDE SEQUENCE</scope>
    <source>
        <strain>Durham</strain>
        <strain evidence="11">NC isolate 2 -- Noor lab</strain>
    </source>
</reference>
<dbReference type="GO" id="GO:0017053">
    <property type="term" value="C:transcription repressor complex"/>
    <property type="evidence" value="ECO:0007669"/>
    <property type="project" value="TreeGrafter"/>
</dbReference>
<dbReference type="PANTHER" id="PTHR15065">
    <property type="entry name" value="INSULINOMA-ASSOCIATED 1"/>
    <property type="match status" value="1"/>
</dbReference>
<keyword evidence="3" id="KW-0677">Repeat</keyword>
<feature type="region of interest" description="Disordered" evidence="9">
    <location>
        <begin position="57"/>
        <end position="88"/>
    </location>
</feature>
<evidence type="ECO:0000256" key="2">
    <source>
        <dbReference type="ARBA" id="ARBA00022723"/>
    </source>
</evidence>
<dbReference type="GO" id="GO:0008270">
    <property type="term" value="F:zinc ion binding"/>
    <property type="evidence" value="ECO:0007669"/>
    <property type="project" value="UniProtKB-KW"/>
</dbReference>
<evidence type="ECO:0000256" key="6">
    <source>
        <dbReference type="ARBA" id="ARBA00023015"/>
    </source>
</evidence>
<evidence type="ECO:0000256" key="3">
    <source>
        <dbReference type="ARBA" id="ARBA00022737"/>
    </source>
</evidence>
<protein>
    <submittedName>
        <fullName evidence="10">Uncharacterized protein</fullName>
    </submittedName>
</protein>
<dbReference type="EnsemblMetazoa" id="MESCA005528-RA">
    <property type="protein sequence ID" value="MESCA005528-PA"/>
    <property type="gene ID" value="MESCA005528"/>
</dbReference>
<dbReference type="GO" id="GO:0000978">
    <property type="term" value="F:RNA polymerase II cis-regulatory region sequence-specific DNA binding"/>
    <property type="evidence" value="ECO:0007669"/>
    <property type="project" value="TreeGrafter"/>
</dbReference>
<reference evidence="10" key="2">
    <citation type="submission" date="2015-06" db="UniProtKB">
        <authorList>
            <consortium name="EnsemblMetazoa"/>
        </authorList>
    </citation>
    <scope>IDENTIFICATION</scope>
</reference>
<proteinExistence type="predicted"/>
<dbReference type="EMBL" id="CAQQ02151337">
    <property type="status" value="NOT_ANNOTATED_CDS"/>
    <property type="molecule type" value="Genomic_DNA"/>
</dbReference>
<evidence type="ECO:0000256" key="5">
    <source>
        <dbReference type="ARBA" id="ARBA00022833"/>
    </source>
</evidence>
<dbReference type="STRING" id="36166.T1GPJ5"/>
<keyword evidence="6" id="KW-0805">Transcription regulation</keyword>
<dbReference type="GO" id="GO:0010564">
    <property type="term" value="P:regulation of cell cycle process"/>
    <property type="evidence" value="ECO:0007669"/>
    <property type="project" value="TreeGrafter"/>
</dbReference>
<dbReference type="EMBL" id="CAQQ02151338">
    <property type="status" value="NOT_ANNOTATED_CDS"/>
    <property type="molecule type" value="Genomic_DNA"/>
</dbReference>